<dbReference type="AlphaFoldDB" id="A0A2H0BJ22"/>
<gene>
    <name evidence="6" type="primary">rplD</name>
    <name evidence="6" type="ORF">COX03_02170</name>
</gene>
<dbReference type="Proteomes" id="UP000229847">
    <property type="component" value="Unassembled WGS sequence"/>
</dbReference>
<dbReference type="SUPFAM" id="SSF52166">
    <property type="entry name" value="Ribosomal protein L4"/>
    <property type="match status" value="1"/>
</dbReference>
<evidence type="ECO:0000256" key="4">
    <source>
        <dbReference type="ARBA" id="ARBA00035244"/>
    </source>
</evidence>
<dbReference type="NCBIfam" id="TIGR03953">
    <property type="entry name" value="rplD_bact"/>
    <property type="match status" value="1"/>
</dbReference>
<proteinExistence type="inferred from homology"/>
<accession>A0A2H0BJ22</accession>
<dbReference type="InterPro" id="IPR002136">
    <property type="entry name" value="Ribosomal_uL4"/>
</dbReference>
<evidence type="ECO:0000313" key="7">
    <source>
        <dbReference type="Proteomes" id="UP000229847"/>
    </source>
</evidence>
<evidence type="ECO:0000256" key="2">
    <source>
        <dbReference type="ARBA" id="ARBA00022980"/>
    </source>
</evidence>
<dbReference type="GO" id="GO:0005840">
    <property type="term" value="C:ribosome"/>
    <property type="evidence" value="ECO:0007669"/>
    <property type="project" value="UniProtKB-KW"/>
</dbReference>
<reference evidence="6 7" key="1">
    <citation type="submission" date="2017-09" db="EMBL/GenBank/DDBJ databases">
        <title>Depth-based differentiation of microbial function through sediment-hosted aquifers and enrichment of novel symbionts in the deep terrestrial subsurface.</title>
        <authorList>
            <person name="Probst A.J."/>
            <person name="Ladd B."/>
            <person name="Jarett J.K."/>
            <person name="Geller-Mcgrath D.E."/>
            <person name="Sieber C.M."/>
            <person name="Emerson J.B."/>
            <person name="Anantharaman K."/>
            <person name="Thomas B.C."/>
            <person name="Malmstrom R."/>
            <person name="Stieglmeier M."/>
            <person name="Klingl A."/>
            <person name="Woyke T."/>
            <person name="Ryan C.M."/>
            <person name="Banfield J.F."/>
        </authorList>
    </citation>
    <scope>NUCLEOTIDE SEQUENCE [LARGE SCALE GENOMIC DNA]</scope>
    <source>
        <strain evidence="6">CG22_combo_CG10-13_8_21_14_all_39_10</strain>
    </source>
</reference>
<dbReference type="InterPro" id="IPR023574">
    <property type="entry name" value="Ribosomal_uL4_dom_sf"/>
</dbReference>
<organism evidence="6 7">
    <name type="scientific">Candidatus Woesebacteria bacterium CG22_combo_CG10-13_8_21_14_all_39_10</name>
    <dbReference type="NCBI Taxonomy" id="1975059"/>
    <lineage>
        <taxon>Bacteria</taxon>
        <taxon>Candidatus Woeseibacteriota</taxon>
    </lineage>
</organism>
<dbReference type="EMBL" id="PCSW01000064">
    <property type="protein sequence ID" value="PIP57614.1"/>
    <property type="molecule type" value="Genomic_DNA"/>
</dbReference>
<name>A0A2H0BJ22_9BACT</name>
<keyword evidence="2 6" id="KW-0689">Ribosomal protein</keyword>
<evidence type="ECO:0000313" key="6">
    <source>
        <dbReference type="EMBL" id="PIP57614.1"/>
    </source>
</evidence>
<dbReference type="GO" id="GO:0006412">
    <property type="term" value="P:translation"/>
    <property type="evidence" value="ECO:0007669"/>
    <property type="project" value="InterPro"/>
</dbReference>
<dbReference type="PANTHER" id="PTHR10746">
    <property type="entry name" value="50S RIBOSOMAL PROTEIN L4"/>
    <property type="match status" value="1"/>
</dbReference>
<protein>
    <recommendedName>
        <fullName evidence="4">Large ribosomal subunit protein uL4</fullName>
    </recommendedName>
    <alternativeName>
        <fullName evidence="5">50S ribosomal protein L4</fullName>
    </alternativeName>
</protein>
<dbReference type="PANTHER" id="PTHR10746:SF6">
    <property type="entry name" value="LARGE RIBOSOMAL SUBUNIT PROTEIN UL4M"/>
    <property type="match status" value="1"/>
</dbReference>
<evidence type="ECO:0000256" key="1">
    <source>
        <dbReference type="ARBA" id="ARBA00010528"/>
    </source>
</evidence>
<dbReference type="InterPro" id="IPR013005">
    <property type="entry name" value="Ribosomal_uL4-like"/>
</dbReference>
<dbReference type="GO" id="GO:1990904">
    <property type="term" value="C:ribonucleoprotein complex"/>
    <property type="evidence" value="ECO:0007669"/>
    <property type="project" value="UniProtKB-KW"/>
</dbReference>
<evidence type="ECO:0000256" key="5">
    <source>
        <dbReference type="ARBA" id="ARBA00035462"/>
    </source>
</evidence>
<dbReference type="GO" id="GO:0003735">
    <property type="term" value="F:structural constituent of ribosome"/>
    <property type="evidence" value="ECO:0007669"/>
    <property type="project" value="InterPro"/>
</dbReference>
<dbReference type="Gene3D" id="3.40.1370.10">
    <property type="match status" value="1"/>
</dbReference>
<comment type="caution">
    <text evidence="6">The sequence shown here is derived from an EMBL/GenBank/DDBJ whole genome shotgun (WGS) entry which is preliminary data.</text>
</comment>
<sequence>MLKAKTYSLKGIRLEDISLPKEFGEKENLSLLAQAVRVYEERSHIGFAKTKTRTEVNRTTKKIYKQKGTGGARHGARSAPIYVGGGTAHGPKPIRRVLTLPKKMTRLALSQALTRKLSQKQVFVISGIDKLAKTGDARDFLNKIAKTEGIKSKKFTFILNEKNIAVKRYLKNLEGIKIDIYRDLNVFNVLFGGTLIFDSTIFEVGKKERSSSKKNLS</sequence>
<dbReference type="Pfam" id="PF00573">
    <property type="entry name" value="Ribosomal_L4"/>
    <property type="match status" value="1"/>
</dbReference>
<comment type="similarity">
    <text evidence="1">Belongs to the universal ribosomal protein uL4 family.</text>
</comment>
<keyword evidence="3" id="KW-0687">Ribonucleoprotein</keyword>
<evidence type="ECO:0000256" key="3">
    <source>
        <dbReference type="ARBA" id="ARBA00023274"/>
    </source>
</evidence>